<dbReference type="STRING" id="639283.Snov_3526"/>
<dbReference type="PANTHER" id="PTHR43798:SF5">
    <property type="entry name" value="MONOACYLGLYCEROL LIPASE ABHD6"/>
    <property type="match status" value="1"/>
</dbReference>
<feature type="domain" description="AB hydrolase-1" evidence="1">
    <location>
        <begin position="17"/>
        <end position="237"/>
    </location>
</feature>
<dbReference type="HOGENOM" id="CLU_020336_50_3_5"/>
<evidence type="ECO:0000313" key="3">
    <source>
        <dbReference type="Proteomes" id="UP000006633"/>
    </source>
</evidence>
<dbReference type="Proteomes" id="UP000006633">
    <property type="component" value="Chromosome"/>
</dbReference>
<proteinExistence type="predicted"/>
<sequence length="258" mass="27178">MAELLNHRLTGEKRDFALLLIHPLGADLSIWDDFVAALDGRVTTLAMDLPGSGGSPGPGRPVGLAEQAEALEALRGALGIEKLCPIGIAVGAMTAATYAATHPARTSALILTNPTPASAPQARQMLADRAEAVRQGGIAAVLPGAVDRSFLEMPRDARYERYMNRFSAQDPEAYALAVLAAAEADASTALRAIDSPTLLVPGRHDVLLPMERTEAVAKLVPHARIAVMEHAAHFVPYQQPAAFAALVLDFLGREAALA</sequence>
<gene>
    <name evidence="2" type="ordered locus">Snov_3526</name>
</gene>
<dbReference type="Pfam" id="PF00561">
    <property type="entry name" value="Abhydrolase_1"/>
    <property type="match status" value="1"/>
</dbReference>
<dbReference type="KEGG" id="sno:Snov_3526"/>
<dbReference type="InterPro" id="IPR000073">
    <property type="entry name" value="AB_hydrolase_1"/>
</dbReference>
<dbReference type="PANTHER" id="PTHR43798">
    <property type="entry name" value="MONOACYLGLYCEROL LIPASE"/>
    <property type="match status" value="1"/>
</dbReference>
<dbReference type="GO" id="GO:0047372">
    <property type="term" value="F:monoacylglycerol lipase activity"/>
    <property type="evidence" value="ECO:0007669"/>
    <property type="project" value="TreeGrafter"/>
</dbReference>
<dbReference type="InterPro" id="IPR029058">
    <property type="entry name" value="AB_hydrolase_fold"/>
</dbReference>
<dbReference type="GO" id="GO:0046464">
    <property type="term" value="P:acylglycerol catabolic process"/>
    <property type="evidence" value="ECO:0007669"/>
    <property type="project" value="TreeGrafter"/>
</dbReference>
<reference evidence="2 3" key="1">
    <citation type="journal article" date="2012" name="Stand. Genomic Sci.">
        <title>Complete genome sequence of the facultatively chemolithoautotrophic and methylotrophic alpha Proteobacterium Starkeya novella type strain (ATCC 8093(T)).</title>
        <authorList>
            <person name="Kappler U."/>
            <person name="Davenport K."/>
            <person name="Beatson S."/>
            <person name="Lucas S."/>
            <person name="Lapidus A."/>
            <person name="Copeland A."/>
            <person name="Berry K.W."/>
            <person name="Glavina Del Rio T."/>
            <person name="Hammon N."/>
            <person name="Dalin E."/>
            <person name="Tice H."/>
            <person name="Pitluck S."/>
            <person name="Richardson P."/>
            <person name="Bruce D."/>
            <person name="Goodwin L.A."/>
            <person name="Han C."/>
            <person name="Tapia R."/>
            <person name="Detter J.C."/>
            <person name="Chang Y.J."/>
            <person name="Jeffries C.D."/>
            <person name="Land M."/>
            <person name="Hauser L."/>
            <person name="Kyrpides N.C."/>
            <person name="Goker M."/>
            <person name="Ivanova N."/>
            <person name="Klenk H.P."/>
            <person name="Woyke T."/>
        </authorList>
    </citation>
    <scope>NUCLEOTIDE SEQUENCE [LARGE SCALE GENOMIC DNA]</scope>
    <source>
        <strain evidence="3">ATCC 8093 / DSM 506 / JCM 20403 / CCM 1077 / IAM 12100 / NBRC 12443 / NCIMB 10456</strain>
    </source>
</reference>
<accession>D7AA13</accession>
<dbReference type="EMBL" id="CP002026">
    <property type="protein sequence ID" value="ADH90800.1"/>
    <property type="molecule type" value="Genomic_DNA"/>
</dbReference>
<dbReference type="Gene3D" id="3.40.50.1820">
    <property type="entry name" value="alpha/beta hydrolase"/>
    <property type="match status" value="1"/>
</dbReference>
<name>D7AA13_ANCN5</name>
<dbReference type="PRINTS" id="PR00111">
    <property type="entry name" value="ABHYDROLASE"/>
</dbReference>
<dbReference type="OrthoDB" id="9785847at2"/>
<evidence type="ECO:0000259" key="1">
    <source>
        <dbReference type="Pfam" id="PF00561"/>
    </source>
</evidence>
<dbReference type="RefSeq" id="WP_013168301.1">
    <property type="nucleotide sequence ID" value="NC_014217.1"/>
</dbReference>
<evidence type="ECO:0000313" key="2">
    <source>
        <dbReference type="EMBL" id="ADH90800.1"/>
    </source>
</evidence>
<dbReference type="InterPro" id="IPR050266">
    <property type="entry name" value="AB_hydrolase_sf"/>
</dbReference>
<keyword evidence="2" id="KW-0378">Hydrolase</keyword>
<dbReference type="GO" id="GO:0016020">
    <property type="term" value="C:membrane"/>
    <property type="evidence" value="ECO:0007669"/>
    <property type="project" value="TreeGrafter"/>
</dbReference>
<organism evidence="2 3">
    <name type="scientific">Ancylobacter novellus (strain ATCC 8093 / DSM 506 / JCM 20403 / CCM 1077 / IAM 12100 / NBRC 12443 / NCIMB 10456)</name>
    <name type="common">Starkeya novella</name>
    <dbReference type="NCBI Taxonomy" id="639283"/>
    <lineage>
        <taxon>Bacteria</taxon>
        <taxon>Pseudomonadati</taxon>
        <taxon>Pseudomonadota</taxon>
        <taxon>Alphaproteobacteria</taxon>
        <taxon>Hyphomicrobiales</taxon>
        <taxon>Xanthobacteraceae</taxon>
        <taxon>Ancylobacter</taxon>
    </lineage>
</organism>
<dbReference type="eggNOG" id="COG2267">
    <property type="taxonomic scope" value="Bacteria"/>
</dbReference>
<protein>
    <submittedName>
        <fullName evidence="2">Alpha/beta hydrolase fold protein</fullName>
    </submittedName>
</protein>
<dbReference type="SUPFAM" id="SSF53474">
    <property type="entry name" value="alpha/beta-Hydrolases"/>
    <property type="match status" value="1"/>
</dbReference>
<dbReference type="AlphaFoldDB" id="D7AA13"/>
<keyword evidence="3" id="KW-1185">Reference proteome</keyword>